<evidence type="ECO:0000313" key="6">
    <source>
        <dbReference type="EMBL" id="ETO32987.1"/>
    </source>
</evidence>
<dbReference type="SUPFAM" id="SSF51445">
    <property type="entry name" value="(Trans)glycosidases"/>
    <property type="match status" value="1"/>
</dbReference>
<reference evidence="6 7" key="1">
    <citation type="journal article" date="2013" name="Curr. Biol.">
        <title>The Genome of the Foraminiferan Reticulomyxa filosa.</title>
        <authorList>
            <person name="Glockner G."/>
            <person name="Hulsmann N."/>
            <person name="Schleicher M."/>
            <person name="Noegel A.A."/>
            <person name="Eichinger L."/>
            <person name="Gallinger C."/>
            <person name="Pawlowski J."/>
            <person name="Sierra R."/>
            <person name="Euteneuer U."/>
            <person name="Pillet L."/>
            <person name="Moustafa A."/>
            <person name="Platzer M."/>
            <person name="Groth M."/>
            <person name="Szafranski K."/>
            <person name="Schliwa M."/>
        </authorList>
    </citation>
    <scope>NUCLEOTIDE SEQUENCE [LARGE SCALE GENOMIC DNA]</scope>
</reference>
<keyword evidence="7" id="KW-1185">Reference proteome</keyword>
<evidence type="ECO:0000256" key="1">
    <source>
        <dbReference type="ARBA" id="ARBA00005382"/>
    </source>
</evidence>
<organism evidence="6 7">
    <name type="scientific">Reticulomyxa filosa</name>
    <dbReference type="NCBI Taxonomy" id="46433"/>
    <lineage>
        <taxon>Eukaryota</taxon>
        <taxon>Sar</taxon>
        <taxon>Rhizaria</taxon>
        <taxon>Retaria</taxon>
        <taxon>Foraminifera</taxon>
        <taxon>Monothalamids</taxon>
        <taxon>Reticulomyxidae</taxon>
        <taxon>Reticulomyxa</taxon>
    </lineage>
</organism>
<dbReference type="PANTHER" id="PTHR11069:SF23">
    <property type="entry name" value="LYSOSOMAL ACID GLUCOSYLCERAMIDASE"/>
    <property type="match status" value="1"/>
</dbReference>
<dbReference type="EMBL" id="ASPP01003775">
    <property type="protein sequence ID" value="ETO32987.1"/>
    <property type="molecule type" value="Genomic_DNA"/>
</dbReference>
<keyword evidence="2" id="KW-0732">Signal</keyword>
<dbReference type="InterPro" id="IPR013780">
    <property type="entry name" value="Glyco_hydro_b"/>
</dbReference>
<comment type="caution">
    <text evidence="6">The sequence shown here is derived from an EMBL/GenBank/DDBJ whole genome shotgun (WGS) entry which is preliminary data.</text>
</comment>
<dbReference type="InterPro" id="IPR001139">
    <property type="entry name" value="Glyco_hydro_30"/>
</dbReference>
<evidence type="ECO:0000313" key="7">
    <source>
        <dbReference type="Proteomes" id="UP000023152"/>
    </source>
</evidence>
<dbReference type="GO" id="GO:0004348">
    <property type="term" value="F:glucosylceramidase activity"/>
    <property type="evidence" value="ECO:0007669"/>
    <property type="project" value="InterPro"/>
</dbReference>
<dbReference type="Gene3D" id="2.60.40.1180">
    <property type="entry name" value="Golgi alpha-mannosidase II"/>
    <property type="match status" value="1"/>
</dbReference>
<comment type="similarity">
    <text evidence="1">Belongs to the glycosyl hydrolase 30 family.</text>
</comment>
<dbReference type="Proteomes" id="UP000023152">
    <property type="component" value="Unassembled WGS sequence"/>
</dbReference>
<feature type="domain" description="Glycosyl hydrolase family 30 beta sandwich" evidence="5">
    <location>
        <begin position="129"/>
        <end position="203"/>
    </location>
</feature>
<dbReference type="Gene3D" id="3.20.20.80">
    <property type="entry name" value="Glycosidases"/>
    <property type="match status" value="1"/>
</dbReference>
<dbReference type="OrthoDB" id="2160638at2759"/>
<dbReference type="AlphaFoldDB" id="X6P5U7"/>
<gene>
    <name evidence="6" type="ORF">RFI_04120</name>
</gene>
<evidence type="ECO:0000256" key="3">
    <source>
        <dbReference type="ARBA" id="ARBA00022801"/>
    </source>
</evidence>
<dbReference type="InterPro" id="IPR033453">
    <property type="entry name" value="Glyco_hydro_30_TIM-barrel"/>
</dbReference>
<dbReference type="PANTHER" id="PTHR11069">
    <property type="entry name" value="GLUCOSYLCERAMIDASE"/>
    <property type="match status" value="1"/>
</dbReference>
<protein>
    <submittedName>
        <fullName evidence="6">Glucocerebrosidase-like protein</fullName>
    </submittedName>
</protein>
<dbReference type="Pfam" id="PF02055">
    <property type="entry name" value="Glyco_hydro_30"/>
    <property type="match status" value="1"/>
</dbReference>
<proteinExistence type="inferred from homology"/>
<feature type="domain" description="Glycosyl hydrolase family 30 TIM-barrel" evidence="4">
    <location>
        <begin position="17"/>
        <end position="126"/>
    </location>
</feature>
<evidence type="ECO:0000259" key="4">
    <source>
        <dbReference type="Pfam" id="PF02055"/>
    </source>
</evidence>
<evidence type="ECO:0000259" key="5">
    <source>
        <dbReference type="Pfam" id="PF17189"/>
    </source>
</evidence>
<dbReference type="GO" id="GO:0006680">
    <property type="term" value="P:glucosylceramide catabolic process"/>
    <property type="evidence" value="ECO:0007669"/>
    <property type="project" value="TreeGrafter"/>
</dbReference>
<accession>X6P5U7</accession>
<dbReference type="InterPro" id="IPR033452">
    <property type="entry name" value="GH30_C"/>
</dbReference>
<dbReference type="GO" id="GO:0016020">
    <property type="term" value="C:membrane"/>
    <property type="evidence" value="ECO:0007669"/>
    <property type="project" value="GOC"/>
</dbReference>
<evidence type="ECO:0000256" key="2">
    <source>
        <dbReference type="ARBA" id="ARBA00022729"/>
    </source>
</evidence>
<name>X6P5U7_RETFI</name>
<sequence length="209" mass="23094">MVVCTGAFTHVSALNTYLSEMNANFDKDIYIIATEACTGEGAAISPPKKGVDLGNWNRGTQYSEDVIGDLNCGAVSWVDWNMVLDIDGGPNHANNTCDAPIVVDFDKQMYYKQPMYYMLAHVTRFLRPGSIRVQVQRSDNSTNQIDSNVWVVAGIDATNLASPNRTVLVILNSDGTYSQSLKIVDPRFGYTLLTLPPHSIQTLLWDVQI</sequence>
<dbReference type="InterPro" id="IPR017853">
    <property type="entry name" value="GH"/>
</dbReference>
<dbReference type="Pfam" id="PF17189">
    <property type="entry name" value="Glyco_hydro_30C"/>
    <property type="match status" value="1"/>
</dbReference>
<keyword evidence="3" id="KW-0378">Hydrolase</keyword>